<dbReference type="EMBL" id="QBMP01000006">
    <property type="protein sequence ID" value="PZO60784.1"/>
    <property type="molecule type" value="Genomic_DNA"/>
</dbReference>
<protein>
    <submittedName>
        <fullName evidence="1">Uncharacterized protein</fullName>
    </submittedName>
</protein>
<comment type="caution">
    <text evidence="1">The sequence shown here is derived from an EMBL/GenBank/DDBJ whole genome shotgun (WGS) entry which is preliminary data.</text>
</comment>
<dbReference type="Gene3D" id="2.40.50.90">
    <property type="match status" value="1"/>
</dbReference>
<dbReference type="AlphaFoldDB" id="A0A2W4XV01"/>
<evidence type="ECO:0000313" key="2">
    <source>
        <dbReference type="Proteomes" id="UP000249794"/>
    </source>
</evidence>
<evidence type="ECO:0000313" key="1">
    <source>
        <dbReference type="EMBL" id="PZO60784.1"/>
    </source>
</evidence>
<name>A0A2W4XV01_9CYAN</name>
<gene>
    <name evidence="1" type="ORF">DCF15_01330</name>
</gene>
<proteinExistence type="predicted"/>
<dbReference type="Proteomes" id="UP000249794">
    <property type="component" value="Unassembled WGS sequence"/>
</dbReference>
<dbReference type="SUPFAM" id="SSF50199">
    <property type="entry name" value="Staphylococcal nuclease"/>
    <property type="match status" value="1"/>
</dbReference>
<accession>A0A2W4XV01</accession>
<organism evidence="1 2">
    <name type="scientific">Phormidesmis priestleyi</name>
    <dbReference type="NCBI Taxonomy" id="268141"/>
    <lineage>
        <taxon>Bacteria</taxon>
        <taxon>Bacillati</taxon>
        <taxon>Cyanobacteriota</taxon>
        <taxon>Cyanophyceae</taxon>
        <taxon>Leptolyngbyales</taxon>
        <taxon>Leptolyngbyaceae</taxon>
        <taxon>Phormidesmis</taxon>
    </lineage>
</organism>
<reference evidence="2" key="1">
    <citation type="submission" date="2018-04" db="EMBL/GenBank/DDBJ databases">
        <authorList>
            <person name="Cornet L."/>
        </authorList>
    </citation>
    <scope>NUCLEOTIDE SEQUENCE [LARGE SCALE GENOMIC DNA]</scope>
</reference>
<reference evidence="1 2" key="2">
    <citation type="submission" date="2018-06" db="EMBL/GenBank/DDBJ databases">
        <title>Metagenomic assembly of (sub)arctic Cyanobacteria and their associated microbiome from non-axenic cultures.</title>
        <authorList>
            <person name="Baurain D."/>
        </authorList>
    </citation>
    <scope>NUCLEOTIDE SEQUENCE [LARGE SCALE GENOMIC DNA]</scope>
    <source>
        <strain evidence="1">ULC027bin1</strain>
    </source>
</reference>
<sequence length="103" mass="11001">MDGQKEIEVRLCGITALEAEASKAHLRQLLSRSTDSRIILVAVESELSGLVAEAFLPTSSSEPELEVHVNMQMLLDGMAAVDADSVDTCPNGSLYRAAEAKAK</sequence>
<dbReference type="InterPro" id="IPR035437">
    <property type="entry name" value="SNase_OB-fold_sf"/>
</dbReference>